<reference evidence="9" key="1">
    <citation type="submission" date="2017-02" db="UniProtKB">
        <authorList>
            <consortium name="WormBaseParasite"/>
        </authorList>
    </citation>
    <scope>IDENTIFICATION</scope>
</reference>
<evidence type="ECO:0000256" key="1">
    <source>
        <dbReference type="ARBA" id="ARBA00004141"/>
    </source>
</evidence>
<evidence type="ECO:0000256" key="4">
    <source>
        <dbReference type="ARBA" id="ARBA00022989"/>
    </source>
</evidence>
<feature type="transmembrane region" description="Helical" evidence="6">
    <location>
        <begin position="141"/>
        <end position="163"/>
    </location>
</feature>
<reference evidence="7 8" key="2">
    <citation type="submission" date="2018-11" db="EMBL/GenBank/DDBJ databases">
        <authorList>
            <consortium name="Pathogen Informatics"/>
        </authorList>
    </citation>
    <scope>NUCLEOTIDE SEQUENCE [LARGE SCALE GENOMIC DNA]</scope>
    <source>
        <strain evidence="7 8">Costa Rica</strain>
    </source>
</reference>
<dbReference type="STRING" id="334426.A0A0R3PI14"/>
<dbReference type="EMBL" id="UYYA01001714">
    <property type="protein sequence ID" value="VDM55577.1"/>
    <property type="molecule type" value="Genomic_DNA"/>
</dbReference>
<feature type="transmembrane region" description="Helical" evidence="6">
    <location>
        <begin position="107"/>
        <end position="129"/>
    </location>
</feature>
<evidence type="ECO:0000313" key="8">
    <source>
        <dbReference type="Proteomes" id="UP000267027"/>
    </source>
</evidence>
<accession>A0A0R3PI14</accession>
<comment type="subcellular location">
    <subcellularLocation>
        <location evidence="1">Membrane</location>
        <topology evidence="1">Multi-pass membrane protein</topology>
    </subcellularLocation>
</comment>
<evidence type="ECO:0000256" key="3">
    <source>
        <dbReference type="ARBA" id="ARBA00022692"/>
    </source>
</evidence>
<name>A0A0R3PI14_ANGCS</name>
<dbReference type="OrthoDB" id="67317at2759"/>
<dbReference type="GO" id="GO:0004521">
    <property type="term" value="F:RNA endonuclease activity"/>
    <property type="evidence" value="ECO:0007669"/>
    <property type="project" value="InterPro"/>
</dbReference>
<dbReference type="Proteomes" id="UP000267027">
    <property type="component" value="Unassembled WGS sequence"/>
</dbReference>
<evidence type="ECO:0000313" key="9">
    <source>
        <dbReference type="WBParaSite" id="ACOC_0000399101-mRNA-1"/>
    </source>
</evidence>
<evidence type="ECO:0000256" key="5">
    <source>
        <dbReference type="ARBA" id="ARBA00023136"/>
    </source>
</evidence>
<gene>
    <name evidence="7" type="ORF">ACOC_LOCUS3992</name>
</gene>
<dbReference type="AlphaFoldDB" id="A0A0R3PI14"/>
<evidence type="ECO:0000256" key="6">
    <source>
        <dbReference type="SAM" id="Phobius"/>
    </source>
</evidence>
<dbReference type="WBParaSite" id="ACOC_0000399101-mRNA-1">
    <property type="protein sequence ID" value="ACOC_0000399101-mRNA-1"/>
    <property type="gene ID" value="ACOC_0000399101"/>
</dbReference>
<evidence type="ECO:0000256" key="2">
    <source>
        <dbReference type="ARBA" id="ARBA00008458"/>
    </source>
</evidence>
<keyword evidence="5 6" id="KW-0472">Membrane</keyword>
<dbReference type="InterPro" id="IPR026770">
    <property type="entry name" value="RNase_K"/>
</dbReference>
<keyword evidence="8" id="KW-1185">Reference proteome</keyword>
<keyword evidence="3 6" id="KW-0812">Transmembrane</keyword>
<keyword evidence="4 6" id="KW-1133">Transmembrane helix</keyword>
<dbReference type="PANTHER" id="PTHR31733">
    <property type="entry name" value="RIBONUCLEASE KAPPA"/>
    <property type="match status" value="1"/>
</dbReference>
<sequence>MLFGSKEEDFCLNAKMFIVLTLTVQGAIAELVVVNATNREPNESTELSNYTAPSHSSFVQLRHLERVNVPTDNKLTDLCTSATKAKDCNDQYVETILSTVAGLGRHIVTVFGFILFLEKLSSLHLRVLINCQKMVCGPKCMAFMIFMSIWGTIFLSIVGALYYNESVGLFEDMPKGDPKKCHIRDWECRKREIIE</sequence>
<protein>
    <submittedName>
        <fullName evidence="9">Ion_trans domain-containing protein</fullName>
    </submittedName>
</protein>
<evidence type="ECO:0000313" key="7">
    <source>
        <dbReference type="EMBL" id="VDM55577.1"/>
    </source>
</evidence>
<proteinExistence type="inferred from homology"/>
<comment type="similarity">
    <text evidence="2">Belongs to the RNase K family.</text>
</comment>
<dbReference type="GO" id="GO:0016020">
    <property type="term" value="C:membrane"/>
    <property type="evidence" value="ECO:0007669"/>
    <property type="project" value="UniProtKB-SubCell"/>
</dbReference>
<organism evidence="9">
    <name type="scientific">Angiostrongylus costaricensis</name>
    <name type="common">Nematode worm</name>
    <dbReference type="NCBI Taxonomy" id="334426"/>
    <lineage>
        <taxon>Eukaryota</taxon>
        <taxon>Metazoa</taxon>
        <taxon>Ecdysozoa</taxon>
        <taxon>Nematoda</taxon>
        <taxon>Chromadorea</taxon>
        <taxon>Rhabditida</taxon>
        <taxon>Rhabditina</taxon>
        <taxon>Rhabditomorpha</taxon>
        <taxon>Strongyloidea</taxon>
        <taxon>Metastrongylidae</taxon>
        <taxon>Angiostrongylus</taxon>
    </lineage>
</organism>